<gene>
    <name evidence="5" type="primary">yvoA_7</name>
    <name evidence="5" type="ORF">BN997_03598</name>
</gene>
<dbReference type="SMART" id="SM00345">
    <property type="entry name" value="HTH_GNTR"/>
    <property type="match status" value="1"/>
</dbReference>
<keyword evidence="1" id="KW-0805">Transcription regulation</keyword>
<dbReference type="SUPFAM" id="SSF46785">
    <property type="entry name" value="Winged helix' DNA-binding domain"/>
    <property type="match status" value="1"/>
</dbReference>
<evidence type="ECO:0000259" key="4">
    <source>
        <dbReference type="PROSITE" id="PS50949"/>
    </source>
</evidence>
<accession>A0A0A1ME79</accession>
<dbReference type="RefSeq" id="WP_042534053.1">
    <property type="nucleotide sequence ID" value="NZ_CAXOIH010000002.1"/>
</dbReference>
<sequence length="236" mass="26853">MTNNAPKYEIVKNYILSQIKAGIYQPHQIIESELELSNNLSVSRITVRRGIEELVNEKILSKKKGIGTFVNPIPKFFGFKAGIGFTSEVKNRGMEPSTKLLKLEKVKANAVQAEDMKIAAGEELWLVERIRYADKVAVIYEIEYFDASIVKDLNVEICENSIYEYLNEQGVSYEFIDQRISATLANSKIAEFLDVEEGAPLIDTKIIACMKNGKPFNLGFALYQTKNYYLMHTIYK</sequence>
<dbReference type="OrthoDB" id="457376at2"/>
<feature type="domain" description="HTH gntR-type" evidence="4">
    <location>
        <begin position="5"/>
        <end position="73"/>
    </location>
</feature>
<dbReference type="SUPFAM" id="SSF64288">
    <property type="entry name" value="Chorismate lyase-like"/>
    <property type="match status" value="1"/>
</dbReference>
<dbReference type="SMART" id="SM00866">
    <property type="entry name" value="UTRA"/>
    <property type="match status" value="1"/>
</dbReference>
<dbReference type="GO" id="GO:0003700">
    <property type="term" value="F:DNA-binding transcription factor activity"/>
    <property type="evidence" value="ECO:0007669"/>
    <property type="project" value="InterPro"/>
</dbReference>
<evidence type="ECO:0000313" key="5">
    <source>
        <dbReference type="EMBL" id="CEI83680.1"/>
    </source>
</evidence>
<evidence type="ECO:0000256" key="1">
    <source>
        <dbReference type="ARBA" id="ARBA00023015"/>
    </source>
</evidence>
<dbReference type="PROSITE" id="PS50949">
    <property type="entry name" value="HTH_GNTR"/>
    <property type="match status" value="1"/>
</dbReference>
<dbReference type="PANTHER" id="PTHR44846">
    <property type="entry name" value="MANNOSYL-D-GLYCERATE TRANSPORT/METABOLISM SYSTEM REPRESSOR MNGR-RELATED"/>
    <property type="match status" value="1"/>
</dbReference>
<reference evidence="5 6" key="1">
    <citation type="submission" date="2014-11" db="EMBL/GenBank/DDBJ databases">
        <authorList>
            <person name="Urmite Genomes Urmite Genomes"/>
        </authorList>
    </citation>
    <scope>NUCLEOTIDE SEQUENCE [LARGE SCALE GENOMIC DNA]</scope>
    <source>
        <strain evidence="5 6">Oc5</strain>
    </source>
</reference>
<dbReference type="GO" id="GO:0045892">
    <property type="term" value="P:negative regulation of DNA-templated transcription"/>
    <property type="evidence" value="ECO:0007669"/>
    <property type="project" value="TreeGrafter"/>
</dbReference>
<name>A0A0A1ME79_9BACI</name>
<dbReference type="EMBL" id="CDGG01000001">
    <property type="protein sequence ID" value="CEI83680.1"/>
    <property type="molecule type" value="Genomic_DNA"/>
</dbReference>
<keyword evidence="3" id="KW-0804">Transcription</keyword>
<dbReference type="CDD" id="cd07377">
    <property type="entry name" value="WHTH_GntR"/>
    <property type="match status" value="1"/>
</dbReference>
<evidence type="ECO:0000256" key="3">
    <source>
        <dbReference type="ARBA" id="ARBA00023163"/>
    </source>
</evidence>
<dbReference type="Proteomes" id="UP000040453">
    <property type="component" value="Unassembled WGS sequence"/>
</dbReference>
<dbReference type="Pfam" id="PF00392">
    <property type="entry name" value="GntR"/>
    <property type="match status" value="1"/>
</dbReference>
<dbReference type="AlphaFoldDB" id="A0A0A1ME79"/>
<dbReference type="InterPro" id="IPR050679">
    <property type="entry name" value="Bact_HTH_transcr_reg"/>
</dbReference>
<evidence type="ECO:0000313" key="6">
    <source>
        <dbReference type="Proteomes" id="UP000040453"/>
    </source>
</evidence>
<dbReference type="InterPro" id="IPR036390">
    <property type="entry name" value="WH_DNA-bd_sf"/>
</dbReference>
<organism evidence="5 6">
    <name type="scientific">Oceanobacillus oncorhynchi</name>
    <dbReference type="NCBI Taxonomy" id="545501"/>
    <lineage>
        <taxon>Bacteria</taxon>
        <taxon>Bacillati</taxon>
        <taxon>Bacillota</taxon>
        <taxon>Bacilli</taxon>
        <taxon>Bacillales</taxon>
        <taxon>Bacillaceae</taxon>
        <taxon>Oceanobacillus</taxon>
    </lineage>
</organism>
<proteinExistence type="predicted"/>
<dbReference type="Pfam" id="PF07702">
    <property type="entry name" value="UTRA"/>
    <property type="match status" value="1"/>
</dbReference>
<dbReference type="Gene3D" id="1.10.10.10">
    <property type="entry name" value="Winged helix-like DNA-binding domain superfamily/Winged helix DNA-binding domain"/>
    <property type="match status" value="1"/>
</dbReference>
<dbReference type="PANTHER" id="PTHR44846:SF1">
    <property type="entry name" value="MANNOSYL-D-GLYCERATE TRANSPORT_METABOLISM SYSTEM REPRESSOR MNGR-RELATED"/>
    <property type="match status" value="1"/>
</dbReference>
<dbReference type="InterPro" id="IPR000524">
    <property type="entry name" value="Tscrpt_reg_HTH_GntR"/>
</dbReference>
<dbReference type="GO" id="GO:0003677">
    <property type="term" value="F:DNA binding"/>
    <property type="evidence" value="ECO:0007669"/>
    <property type="project" value="UniProtKB-KW"/>
</dbReference>
<dbReference type="InterPro" id="IPR011663">
    <property type="entry name" value="UTRA"/>
</dbReference>
<keyword evidence="2" id="KW-0238">DNA-binding</keyword>
<dbReference type="Gene3D" id="3.40.1410.10">
    <property type="entry name" value="Chorismate lyase-like"/>
    <property type="match status" value="1"/>
</dbReference>
<protein>
    <submittedName>
        <fullName evidence="5">HTH-type transcriptional repressor YvoA</fullName>
    </submittedName>
</protein>
<dbReference type="InterPro" id="IPR036388">
    <property type="entry name" value="WH-like_DNA-bd_sf"/>
</dbReference>
<dbReference type="InterPro" id="IPR028978">
    <property type="entry name" value="Chorismate_lyase_/UTRA_dom_sf"/>
</dbReference>
<dbReference type="STRING" id="545501.BN997_03598"/>
<keyword evidence="6" id="KW-1185">Reference proteome</keyword>
<evidence type="ECO:0000256" key="2">
    <source>
        <dbReference type="ARBA" id="ARBA00023125"/>
    </source>
</evidence>